<dbReference type="EMBL" id="WMIB01000006">
    <property type="protein sequence ID" value="MTH53454.1"/>
    <property type="molecule type" value="Genomic_DNA"/>
</dbReference>
<evidence type="ECO:0008006" key="3">
    <source>
        <dbReference type="Google" id="ProtNLM"/>
    </source>
</evidence>
<comment type="caution">
    <text evidence="1">The sequence shown here is derived from an EMBL/GenBank/DDBJ whole genome shotgun (WGS) entry which is preliminary data.</text>
</comment>
<reference evidence="1 2" key="1">
    <citation type="journal article" date="2017" name="Int. J. Syst. Evol. Microbiol.">
        <title>Bacillus mangrovi sp. nov., isolated from a sediment sample from a mangrove forest.</title>
        <authorList>
            <person name="Gupta V."/>
            <person name="Singh P.K."/>
            <person name="Korpole S."/>
            <person name="Tanuku N.R.S."/>
            <person name="Pinnaka A.K."/>
        </authorList>
    </citation>
    <scope>NUCLEOTIDE SEQUENCE [LARGE SCALE GENOMIC DNA]</scope>
    <source>
        <strain evidence="1 2">KCTC 33872</strain>
    </source>
</reference>
<accession>A0A7X2S4C8</accession>
<organism evidence="1 2">
    <name type="scientific">Metabacillus mangrovi</name>
    <dbReference type="NCBI Taxonomy" id="1491830"/>
    <lineage>
        <taxon>Bacteria</taxon>
        <taxon>Bacillati</taxon>
        <taxon>Bacillota</taxon>
        <taxon>Bacilli</taxon>
        <taxon>Bacillales</taxon>
        <taxon>Bacillaceae</taxon>
        <taxon>Metabacillus</taxon>
    </lineage>
</organism>
<evidence type="ECO:0000313" key="1">
    <source>
        <dbReference type="EMBL" id="MTH53454.1"/>
    </source>
</evidence>
<name>A0A7X2S4C8_9BACI</name>
<dbReference type="Pfam" id="PF17326">
    <property type="entry name" value="DUF5365"/>
    <property type="match status" value="1"/>
</dbReference>
<evidence type="ECO:0000313" key="2">
    <source>
        <dbReference type="Proteomes" id="UP000434639"/>
    </source>
</evidence>
<dbReference type="AlphaFoldDB" id="A0A7X2S4C8"/>
<proteinExistence type="predicted"/>
<dbReference type="OrthoDB" id="2966549at2"/>
<dbReference type="InterPro" id="IPR020355">
    <property type="entry name" value="Uncharacterised_YhcU"/>
</dbReference>
<gene>
    <name evidence="1" type="ORF">GKZ89_08490</name>
</gene>
<sequence length="133" mass="15628">MKIVQASTNEQEQYIEELVEELYYEVFPLYLSEEKISQLESESALKPSEEARIYNGTLKEAFEIMSSLQTLIAVLKNRDQTEQQKYIGLYSRNLEILNSYGYHLPLELPDFFHESGLQRSFNKYGRAANRYLI</sequence>
<dbReference type="Proteomes" id="UP000434639">
    <property type="component" value="Unassembled WGS sequence"/>
</dbReference>
<dbReference type="RefSeq" id="WP_155111980.1">
    <property type="nucleotide sequence ID" value="NZ_WMIB01000006.1"/>
</dbReference>
<protein>
    <recommendedName>
        <fullName evidence="3">YhcU family protein</fullName>
    </recommendedName>
</protein>
<keyword evidence="2" id="KW-1185">Reference proteome</keyword>